<organism evidence="1 2">
    <name type="scientific">Bartonella vinsonii</name>
    <name type="common">Rochalimaea vinsonii</name>
    <dbReference type="NCBI Taxonomy" id="33047"/>
    <lineage>
        <taxon>Bacteria</taxon>
        <taxon>Pseudomonadati</taxon>
        <taxon>Pseudomonadota</taxon>
        <taxon>Alphaproteobacteria</taxon>
        <taxon>Hyphomicrobiales</taxon>
        <taxon>Bartonellaceae</taxon>
        <taxon>Bartonella</taxon>
    </lineage>
</organism>
<protein>
    <submittedName>
        <fullName evidence="1">Uncharacterized protein</fullName>
    </submittedName>
</protein>
<dbReference type="Proteomes" id="UP000274201">
    <property type="component" value="Chromosome"/>
</dbReference>
<reference evidence="1 2" key="1">
    <citation type="submission" date="2018-12" db="EMBL/GenBank/DDBJ databases">
        <authorList>
            <consortium name="Pathogen Informatics"/>
        </authorList>
    </citation>
    <scope>NUCLEOTIDE SEQUENCE [LARGE SCALE GENOMIC DNA]</scope>
    <source>
        <strain evidence="1 2">NCTC12905</strain>
    </source>
</reference>
<gene>
    <name evidence="1" type="ORF">NCTC12905_01167</name>
</gene>
<name>A0A448V721_BARVI</name>
<accession>A0A448V721</accession>
<dbReference type="AlphaFoldDB" id="A0A448V721"/>
<proteinExistence type="predicted"/>
<dbReference type="RefSeq" id="WP_234924841.1">
    <property type="nucleotide sequence ID" value="NZ_LR134529.1"/>
</dbReference>
<sequence length="99" mass="11430">MKQSEALLSIVNLVDKLRVRQERDGRIKEPTFADSDMINELITLLNHHADIIDGLSPELLATTSDDFNQWMLSGLNTPQNLITLWPHSKRHYQIPLYFS</sequence>
<evidence type="ECO:0000313" key="2">
    <source>
        <dbReference type="Proteomes" id="UP000274201"/>
    </source>
</evidence>
<evidence type="ECO:0000313" key="1">
    <source>
        <dbReference type="EMBL" id="VEJ45509.1"/>
    </source>
</evidence>
<dbReference type="EMBL" id="LR134529">
    <property type="protein sequence ID" value="VEJ45509.1"/>
    <property type="molecule type" value="Genomic_DNA"/>
</dbReference>